<evidence type="ECO:0000313" key="2">
    <source>
        <dbReference type="Proteomes" id="UP000703674"/>
    </source>
</evidence>
<name>A0ABX1D226_9FLAO</name>
<gene>
    <name evidence="1" type="ORF">HC175_16115</name>
</gene>
<proteinExistence type="predicted"/>
<accession>A0ABX1D226</accession>
<protein>
    <submittedName>
        <fullName evidence="1">T9SS type A sorting domain-containing protein</fullName>
    </submittedName>
</protein>
<reference evidence="1 2" key="1">
    <citation type="submission" date="2020-03" db="EMBL/GenBank/DDBJ databases">
        <title>Salinimicrobium sp. nov, isolated from SCS.</title>
        <authorList>
            <person name="Cao W.R."/>
        </authorList>
    </citation>
    <scope>NUCLEOTIDE SEQUENCE [LARGE SCALE GENOMIC DNA]</scope>
    <source>
        <strain evidence="2">J15B91</strain>
    </source>
</reference>
<comment type="caution">
    <text evidence="1">The sequence shown here is derived from an EMBL/GenBank/DDBJ whole genome shotgun (WGS) entry which is preliminary data.</text>
</comment>
<evidence type="ECO:0000313" key="1">
    <source>
        <dbReference type="EMBL" id="NJW54435.1"/>
    </source>
</evidence>
<dbReference type="EMBL" id="JAAVJR010000180">
    <property type="protein sequence ID" value="NJW54435.1"/>
    <property type="molecule type" value="Genomic_DNA"/>
</dbReference>
<dbReference type="RefSeq" id="WP_168139425.1">
    <property type="nucleotide sequence ID" value="NZ_JAAVJR010000180.1"/>
</dbReference>
<feature type="non-terminal residue" evidence="1">
    <location>
        <position position="217"/>
    </location>
</feature>
<sequence>EPANATWTNLTGSQFLGSISDIEFGSSEDELLVTFYNYGVRNVWYTSNANAANPTWVSKEGNLPDLPVLSILANPLNKEEVIIGTELGIWATENFSSNSPVWQQSYNGMSDVKVTDLDLKKGNNVVYAASYGRGMFSGRFKTAVEEAEERGEMVIEDNTITVYPTVSDGTYKIISGETSDGTEVFIYNLQGRLVKVVQLDLQDNIPEEINLFSEASG</sequence>
<keyword evidence="2" id="KW-1185">Reference proteome</keyword>
<organism evidence="1 2">
    <name type="scientific">Salinimicrobium oceani</name>
    <dbReference type="NCBI Taxonomy" id="2722702"/>
    <lineage>
        <taxon>Bacteria</taxon>
        <taxon>Pseudomonadati</taxon>
        <taxon>Bacteroidota</taxon>
        <taxon>Flavobacteriia</taxon>
        <taxon>Flavobacteriales</taxon>
        <taxon>Flavobacteriaceae</taxon>
        <taxon>Salinimicrobium</taxon>
    </lineage>
</organism>
<dbReference type="SUPFAM" id="SSF110296">
    <property type="entry name" value="Oligoxyloglucan reducing end-specific cellobiohydrolase"/>
    <property type="match status" value="1"/>
</dbReference>
<feature type="non-terminal residue" evidence="1">
    <location>
        <position position="1"/>
    </location>
</feature>
<dbReference type="Proteomes" id="UP000703674">
    <property type="component" value="Unassembled WGS sequence"/>
</dbReference>